<dbReference type="PRINTS" id="PR00351">
    <property type="entry name" value="OM20RECEPTOR"/>
</dbReference>
<keyword evidence="7 11" id="KW-1133">Transmembrane helix</keyword>
<protein>
    <submittedName>
        <fullName evidence="13">MAS20-domain-containing protein</fullName>
    </submittedName>
</protein>
<keyword evidence="5" id="KW-1000">Mitochondrion outer membrane</keyword>
<dbReference type="GO" id="GO:0005742">
    <property type="term" value="C:mitochondrial outer membrane translocase complex"/>
    <property type="evidence" value="ECO:0007669"/>
    <property type="project" value="InterPro"/>
</dbReference>
<dbReference type="Gene3D" id="1.10.220.160">
    <property type="match status" value="1"/>
</dbReference>
<dbReference type="GO" id="GO:0030943">
    <property type="term" value="F:mitochondrion targeting sequence binding"/>
    <property type="evidence" value="ECO:0007669"/>
    <property type="project" value="TreeGrafter"/>
</dbReference>
<keyword evidence="8" id="KW-0496">Mitochondrion</keyword>
<dbReference type="GO" id="GO:0008320">
    <property type="term" value="F:protein transmembrane transporter activity"/>
    <property type="evidence" value="ECO:0007669"/>
    <property type="project" value="TreeGrafter"/>
</dbReference>
<dbReference type="InterPro" id="IPR046341">
    <property type="entry name" value="SET_dom_sf"/>
</dbReference>
<proteinExistence type="inferred from homology"/>
<evidence type="ECO:0000256" key="3">
    <source>
        <dbReference type="ARBA" id="ARBA00022448"/>
    </source>
</evidence>
<dbReference type="GO" id="GO:0006605">
    <property type="term" value="P:protein targeting"/>
    <property type="evidence" value="ECO:0007669"/>
    <property type="project" value="InterPro"/>
</dbReference>
<evidence type="ECO:0000256" key="2">
    <source>
        <dbReference type="ARBA" id="ARBA00005792"/>
    </source>
</evidence>
<dbReference type="Gene3D" id="6.10.140.2220">
    <property type="match status" value="1"/>
</dbReference>
<keyword evidence="9 11" id="KW-0472">Membrane</keyword>
<evidence type="ECO:0000256" key="4">
    <source>
        <dbReference type="ARBA" id="ARBA00022692"/>
    </source>
</evidence>
<sequence>MTSARSTSVATIAVLTVVGGLVAYAVYFDYKRRNDPTFRKKLRKCKSKRRAEKVASESTPDVSSSGVPPEELREALQQIKQQPLPTKPEELESLFMSQISMGEGLAVQGPSFYLQSALCFYRALSVYPAPLELIVIYQKTLQPPVFEVYGWPPWLLAVRCYSAVGYFQFFPPKSCSVSLKHSEGGLIVTADRDFKAGDVIYKEYPVASVLDPDLTIRGTHCSRCLRELADSGVAAVRTDDAFPAAYCSEDCATAARVQYEALLFSLESALPPSLNLGPPASATAREARRVAQEKYIEYVQAHPEHANASVLVARFIARQATAETEKLVAKAISDDDYTDAEGSDESYSLEEHLVRLRFTLPEGAHVEQEGTLLGRLLEAAVPGFDQFVTDNRYKKMLGFIHYNSFGVYFGKDGRDGRPAAKDAEYTRSAVGTDRQVGSAFYTLSAYLPHSCAPNVRATWPAGNTQLHLVAERDIKAGEELSVAYVRVGAIKVPEKTPVVCRVRRRVELMAGWQFDCTCTRCKEEAAESSA</sequence>
<dbReference type="AlphaFoldDB" id="A0A0D7ALI4"/>
<gene>
    <name evidence="13" type="ORF">FISHEDRAFT_36610</name>
</gene>
<evidence type="ECO:0000259" key="12">
    <source>
        <dbReference type="PROSITE" id="PS50280"/>
    </source>
</evidence>
<dbReference type="PANTHER" id="PTHR12430:SF0">
    <property type="entry name" value="TRANSLOCASE OF OUTER MITOCHONDRIAL MEMBRANE 20"/>
    <property type="match status" value="1"/>
</dbReference>
<feature type="transmembrane region" description="Helical" evidence="11">
    <location>
        <begin position="12"/>
        <end position="30"/>
    </location>
</feature>
<evidence type="ECO:0000256" key="9">
    <source>
        <dbReference type="ARBA" id="ARBA00023136"/>
    </source>
</evidence>
<evidence type="ECO:0000313" key="13">
    <source>
        <dbReference type="EMBL" id="KIY51648.1"/>
    </source>
</evidence>
<dbReference type="SUPFAM" id="SSF82199">
    <property type="entry name" value="SET domain"/>
    <property type="match status" value="1"/>
</dbReference>
<feature type="region of interest" description="Disordered" evidence="10">
    <location>
        <begin position="49"/>
        <end position="68"/>
    </location>
</feature>
<dbReference type="SUPFAM" id="SSF47157">
    <property type="entry name" value="Mitochondrial import receptor subunit Tom20"/>
    <property type="match status" value="1"/>
</dbReference>
<evidence type="ECO:0000256" key="11">
    <source>
        <dbReference type="SAM" id="Phobius"/>
    </source>
</evidence>
<accession>A0A0D7ALI4</accession>
<dbReference type="OrthoDB" id="2154253at2759"/>
<dbReference type="GO" id="GO:0030150">
    <property type="term" value="P:protein import into mitochondrial matrix"/>
    <property type="evidence" value="ECO:0007669"/>
    <property type="project" value="TreeGrafter"/>
</dbReference>
<feature type="domain" description="SET" evidence="12">
    <location>
        <begin position="175"/>
        <end position="485"/>
    </location>
</feature>
<dbReference type="GO" id="GO:0006886">
    <property type="term" value="P:intracellular protein transport"/>
    <property type="evidence" value="ECO:0007669"/>
    <property type="project" value="InterPro"/>
</dbReference>
<name>A0A0D7ALI4_9AGAR</name>
<organism evidence="13 14">
    <name type="scientific">Fistulina hepatica ATCC 64428</name>
    <dbReference type="NCBI Taxonomy" id="1128425"/>
    <lineage>
        <taxon>Eukaryota</taxon>
        <taxon>Fungi</taxon>
        <taxon>Dikarya</taxon>
        <taxon>Basidiomycota</taxon>
        <taxon>Agaricomycotina</taxon>
        <taxon>Agaricomycetes</taxon>
        <taxon>Agaricomycetidae</taxon>
        <taxon>Agaricales</taxon>
        <taxon>Fistulinaceae</taxon>
        <taxon>Fistulina</taxon>
    </lineage>
</organism>
<comment type="subcellular location">
    <subcellularLocation>
        <location evidence="1">Mitochondrion outer membrane</location>
        <topology evidence="1">Single-pass membrane protein</topology>
    </subcellularLocation>
</comment>
<evidence type="ECO:0000313" key="14">
    <source>
        <dbReference type="Proteomes" id="UP000054144"/>
    </source>
</evidence>
<evidence type="ECO:0000256" key="10">
    <source>
        <dbReference type="SAM" id="MobiDB-lite"/>
    </source>
</evidence>
<keyword evidence="4 11" id="KW-0812">Transmembrane</keyword>
<dbReference type="GO" id="GO:0016031">
    <property type="term" value="P:tRNA import into mitochondrion"/>
    <property type="evidence" value="ECO:0007669"/>
    <property type="project" value="TreeGrafter"/>
</dbReference>
<dbReference type="EMBL" id="KN881649">
    <property type="protein sequence ID" value="KIY51648.1"/>
    <property type="molecule type" value="Genomic_DNA"/>
</dbReference>
<comment type="similarity">
    <text evidence="2">Belongs to the Tom20 family.</text>
</comment>
<keyword evidence="3" id="KW-0813">Transport</keyword>
<dbReference type="PANTHER" id="PTHR12430">
    <property type="entry name" value="MITOCHONDRIAL IMPORT RECEPTOR SUBUNIT TOM20"/>
    <property type="match status" value="1"/>
</dbReference>
<dbReference type="Gene3D" id="1.20.960.10">
    <property type="entry name" value="Mitochondrial outer membrane translocase complex, subunit Tom20 domain"/>
    <property type="match status" value="1"/>
</dbReference>
<dbReference type="Pfam" id="PF00856">
    <property type="entry name" value="SET"/>
    <property type="match status" value="1"/>
</dbReference>
<keyword evidence="14" id="KW-1185">Reference proteome</keyword>
<evidence type="ECO:0000256" key="7">
    <source>
        <dbReference type="ARBA" id="ARBA00022989"/>
    </source>
</evidence>
<dbReference type="CDD" id="cd20071">
    <property type="entry name" value="SET_SMYD"/>
    <property type="match status" value="1"/>
</dbReference>
<reference evidence="13 14" key="1">
    <citation type="journal article" date="2015" name="Fungal Genet. Biol.">
        <title>Evolution of novel wood decay mechanisms in Agaricales revealed by the genome sequences of Fistulina hepatica and Cylindrobasidium torrendii.</title>
        <authorList>
            <person name="Floudas D."/>
            <person name="Held B.W."/>
            <person name="Riley R."/>
            <person name="Nagy L.G."/>
            <person name="Koehler G."/>
            <person name="Ransdell A.S."/>
            <person name="Younus H."/>
            <person name="Chow J."/>
            <person name="Chiniquy J."/>
            <person name="Lipzen A."/>
            <person name="Tritt A."/>
            <person name="Sun H."/>
            <person name="Haridas S."/>
            <person name="LaButti K."/>
            <person name="Ohm R.A."/>
            <person name="Kues U."/>
            <person name="Blanchette R.A."/>
            <person name="Grigoriev I.V."/>
            <person name="Minto R.E."/>
            <person name="Hibbett D.S."/>
        </authorList>
    </citation>
    <scope>NUCLEOTIDE SEQUENCE [LARGE SCALE GENOMIC DNA]</scope>
    <source>
        <strain evidence="13 14">ATCC 64428</strain>
    </source>
</reference>
<dbReference type="Gene3D" id="2.170.270.10">
    <property type="entry name" value="SET domain"/>
    <property type="match status" value="1"/>
</dbReference>
<dbReference type="InterPro" id="IPR002056">
    <property type="entry name" value="MAS20"/>
</dbReference>
<dbReference type="InterPro" id="IPR023392">
    <property type="entry name" value="Tom20_dom_sf"/>
</dbReference>
<evidence type="ECO:0000256" key="8">
    <source>
        <dbReference type="ARBA" id="ARBA00023128"/>
    </source>
</evidence>
<feature type="compositionally biased region" description="Polar residues" evidence="10">
    <location>
        <begin position="56"/>
        <end position="66"/>
    </location>
</feature>
<dbReference type="PROSITE" id="PS50280">
    <property type="entry name" value="SET"/>
    <property type="match status" value="1"/>
</dbReference>
<dbReference type="Pfam" id="PF02064">
    <property type="entry name" value="MAS20"/>
    <property type="match status" value="1"/>
</dbReference>
<dbReference type="InterPro" id="IPR001214">
    <property type="entry name" value="SET_dom"/>
</dbReference>
<dbReference type="Proteomes" id="UP000054144">
    <property type="component" value="Unassembled WGS sequence"/>
</dbReference>
<evidence type="ECO:0000256" key="5">
    <source>
        <dbReference type="ARBA" id="ARBA00022787"/>
    </source>
</evidence>
<evidence type="ECO:0000256" key="1">
    <source>
        <dbReference type="ARBA" id="ARBA00004572"/>
    </source>
</evidence>
<keyword evidence="6" id="KW-0653">Protein transport</keyword>
<evidence type="ECO:0000256" key="6">
    <source>
        <dbReference type="ARBA" id="ARBA00022927"/>
    </source>
</evidence>